<dbReference type="eggNOG" id="COG0620">
    <property type="taxonomic scope" value="Bacteria"/>
</dbReference>
<keyword evidence="3" id="KW-1185">Reference proteome</keyword>
<evidence type="ECO:0000313" key="2">
    <source>
        <dbReference type="EMBL" id="EEJ72021.1"/>
    </source>
</evidence>
<dbReference type="EC" id="2.1.1.14" evidence="2"/>
<sequence length="374" mass="42824">MNKTLVHYDIVGSFLRPAELKKARSEFAKNKISKKDLQKVENEEIKKLVEKEEKAGLKIVTDGEFRRSYWHLDTFWGFDGIKHVQAEHGYQFHGLETRKDAVKVVGKIKYKPGHPDVKAFEYLKSLTDGKDIIPRQSIPSPAQFYCELICRNDELIAATDKFYPDHRELAKDVSKAYHELILDLYNHGARDIKLDDCTWGILADDQFWPAFSEGNKLSRTEIASLYQHINEKALVDLPADLRISTHICRGNYSSHWAAQGGYTPVAKYVFKEKGVDAFYLEFDSKRAGSFDPIKEVPKDKEMVLGLVTSKKPELEDPNELIARVKEASHFHDLENLALSTQCGFASTEEGNELTEDDQWKKIALVINTSKEIWN</sequence>
<dbReference type="InterPro" id="IPR038071">
    <property type="entry name" value="UROD/MetE-like_sf"/>
</dbReference>
<name>C2EN67_9LACO</name>
<dbReference type="PANTHER" id="PTHR43844">
    <property type="entry name" value="METHIONINE SYNTHASE"/>
    <property type="match status" value="1"/>
</dbReference>
<dbReference type="PANTHER" id="PTHR43844:SF1">
    <property type="entry name" value="METHIONINE SYNTHASE"/>
    <property type="match status" value="1"/>
</dbReference>
<dbReference type="Gene3D" id="3.20.20.210">
    <property type="match status" value="1"/>
</dbReference>
<keyword evidence="2" id="KW-0489">Methyltransferase</keyword>
<dbReference type="AlphaFoldDB" id="C2EN67"/>
<feature type="domain" description="Cobalamin-independent methionine synthase MetE C-terminal/archaeal" evidence="1">
    <location>
        <begin position="11"/>
        <end position="69"/>
    </location>
</feature>
<organism evidence="2 3">
    <name type="scientific">Lactobacillus ultunensis DSM 16047</name>
    <dbReference type="NCBI Taxonomy" id="525365"/>
    <lineage>
        <taxon>Bacteria</taxon>
        <taxon>Bacillati</taxon>
        <taxon>Bacillota</taxon>
        <taxon>Bacilli</taxon>
        <taxon>Lactobacillales</taxon>
        <taxon>Lactobacillaceae</taxon>
        <taxon>Lactobacillus</taxon>
    </lineage>
</organism>
<dbReference type="EMBL" id="ACGU01000053">
    <property type="protein sequence ID" value="EEJ72021.1"/>
    <property type="molecule type" value="Genomic_DNA"/>
</dbReference>
<feature type="domain" description="Cobalamin-independent methionine synthase MetE C-terminal/archaeal" evidence="1">
    <location>
        <begin position="167"/>
        <end position="347"/>
    </location>
</feature>
<comment type="caution">
    <text evidence="2">The sequence shown here is derived from an EMBL/GenBank/DDBJ whole genome shotgun (WGS) entry which is preliminary data.</text>
</comment>
<dbReference type="SUPFAM" id="SSF51726">
    <property type="entry name" value="UROD/MetE-like"/>
    <property type="match status" value="1"/>
</dbReference>
<dbReference type="HOGENOM" id="CLU_058877_0_0_9"/>
<proteinExistence type="predicted"/>
<accession>C2EN67</accession>
<dbReference type="PATRIC" id="fig|525365.8.peg.1360"/>
<dbReference type="NCBIfam" id="NF005085">
    <property type="entry name" value="PRK06520.1"/>
    <property type="match status" value="1"/>
</dbReference>
<keyword evidence="2" id="KW-0808">Transferase</keyword>
<dbReference type="Pfam" id="PF01717">
    <property type="entry name" value="Meth_synt_2"/>
    <property type="match status" value="2"/>
</dbReference>
<dbReference type="InterPro" id="IPR002629">
    <property type="entry name" value="Met_Synth_C/arc"/>
</dbReference>
<dbReference type="GO" id="GO:0008270">
    <property type="term" value="F:zinc ion binding"/>
    <property type="evidence" value="ECO:0007669"/>
    <property type="project" value="InterPro"/>
</dbReference>
<gene>
    <name evidence="2" type="primary">metK1</name>
    <name evidence="2" type="ORF">HMPREF0548_1113</name>
</gene>
<dbReference type="GO" id="GO:0032259">
    <property type="term" value="P:methylation"/>
    <property type="evidence" value="ECO:0007669"/>
    <property type="project" value="UniProtKB-KW"/>
</dbReference>
<evidence type="ECO:0000313" key="3">
    <source>
        <dbReference type="Proteomes" id="UP000005583"/>
    </source>
</evidence>
<dbReference type="GO" id="GO:0003871">
    <property type="term" value="F:5-methyltetrahydropteroyltriglutamate-homocysteine S-methyltransferase activity"/>
    <property type="evidence" value="ECO:0007669"/>
    <property type="project" value="UniProtKB-EC"/>
</dbReference>
<reference evidence="2 3" key="1">
    <citation type="submission" date="2009-01" db="EMBL/GenBank/DDBJ databases">
        <authorList>
            <person name="Qin X."/>
            <person name="Bachman B."/>
            <person name="Battles P."/>
            <person name="Bell A."/>
            <person name="Bess C."/>
            <person name="Bickham C."/>
            <person name="Chaboub L."/>
            <person name="Chen D."/>
            <person name="Coyle M."/>
            <person name="Deiros D.R."/>
            <person name="Dinh H."/>
            <person name="Forbes L."/>
            <person name="Fowler G."/>
            <person name="Francisco L."/>
            <person name="Fu Q."/>
            <person name="Gubbala S."/>
            <person name="Hale W."/>
            <person name="Han Y."/>
            <person name="Hemphill L."/>
            <person name="Highlander S.K."/>
            <person name="Hirani K."/>
            <person name="Hogues M."/>
            <person name="Jackson L."/>
            <person name="Jakkamsetti A."/>
            <person name="Javaid M."/>
            <person name="Jiang H."/>
            <person name="Korchina V."/>
            <person name="Kovar C."/>
            <person name="Lara F."/>
            <person name="Lee S."/>
            <person name="Mata R."/>
            <person name="Mathew T."/>
            <person name="Moen C."/>
            <person name="Morales K."/>
            <person name="Munidasa M."/>
            <person name="Nazareth L."/>
            <person name="Ngo R."/>
            <person name="Nguyen L."/>
            <person name="Okwuonu G."/>
            <person name="Ongeri F."/>
            <person name="Patil S."/>
            <person name="Petrosino J."/>
            <person name="Pham C."/>
            <person name="Pham P."/>
            <person name="Pu L.-L."/>
            <person name="Puazo M."/>
            <person name="Raj R."/>
            <person name="Reid J."/>
            <person name="Rouhana J."/>
            <person name="Saada N."/>
            <person name="Shang Y."/>
            <person name="Simmons D."/>
            <person name="Thornton R."/>
            <person name="Warren J."/>
            <person name="Weissenberger G."/>
            <person name="Zhang J."/>
            <person name="Zhang L."/>
            <person name="Zhou C."/>
            <person name="Zhu D."/>
            <person name="Muzny D."/>
            <person name="Worley K."/>
            <person name="Gibbs R."/>
        </authorList>
    </citation>
    <scope>NUCLEOTIDE SEQUENCE [LARGE SCALE GENOMIC DNA]</scope>
    <source>
        <strain evidence="2 3">DSM 16047</strain>
    </source>
</reference>
<dbReference type="RefSeq" id="WP_007125641.1">
    <property type="nucleotide sequence ID" value="NZ_AZFO01000036.1"/>
</dbReference>
<dbReference type="STRING" id="525365.HMPREF0548_1113"/>
<dbReference type="CDD" id="cd03311">
    <property type="entry name" value="CIMS_C_terminal_like"/>
    <property type="match status" value="1"/>
</dbReference>
<dbReference type="GO" id="GO:0009086">
    <property type="term" value="P:methionine biosynthetic process"/>
    <property type="evidence" value="ECO:0007669"/>
    <property type="project" value="InterPro"/>
</dbReference>
<dbReference type="Proteomes" id="UP000005583">
    <property type="component" value="Unassembled WGS sequence"/>
</dbReference>
<dbReference type="OrthoDB" id="6430685at2"/>
<evidence type="ECO:0000259" key="1">
    <source>
        <dbReference type="Pfam" id="PF01717"/>
    </source>
</evidence>
<protein>
    <submittedName>
        <fullName evidence="2">Methionine synthase, vitamin-B12 independent</fullName>
        <ecNumber evidence="2">2.1.1.14</ecNumber>
    </submittedName>
</protein>